<evidence type="ECO:0008006" key="4">
    <source>
        <dbReference type="Google" id="ProtNLM"/>
    </source>
</evidence>
<feature type="region of interest" description="Disordered" evidence="1">
    <location>
        <begin position="100"/>
        <end position="137"/>
    </location>
</feature>
<dbReference type="KEGG" id="mnt:21387750"/>
<sequence>MDLLKSLAGGHGDKPAGEDNKPGNHGHRQKSSTTELLSSAKEVADAAKFAASNQSDKIDKGKAAGAGADLLDAAAQYGKLGEKGVGEYVHKAGDYLHQYEAKNTAAGGGGGHDHAKPSDDHHHGDDQKKSDSEGGFGDYFKAAQGFLKK</sequence>
<dbReference type="GO" id="GO:0010115">
    <property type="term" value="P:regulation of abscisic acid biosynthetic process"/>
    <property type="evidence" value="ECO:0007669"/>
    <property type="project" value="InterPro"/>
</dbReference>
<accession>W9R228</accession>
<dbReference type="AlphaFoldDB" id="W9R228"/>
<keyword evidence="3" id="KW-1185">Reference proteome</keyword>
<feature type="compositionally biased region" description="Basic and acidic residues" evidence="1">
    <location>
        <begin position="111"/>
        <end position="132"/>
    </location>
</feature>
<gene>
    <name evidence="2" type="ORF">L484_004247</name>
</gene>
<dbReference type="eggNOG" id="ENOG502S1DM">
    <property type="taxonomic scope" value="Eukaryota"/>
</dbReference>
<name>W9R228_9ROSA</name>
<dbReference type="OrthoDB" id="695806at2759"/>
<feature type="compositionally biased region" description="Basic and acidic residues" evidence="1">
    <location>
        <begin position="11"/>
        <end position="22"/>
    </location>
</feature>
<dbReference type="PANTHER" id="PTHR35098:SF1">
    <property type="entry name" value="NODULIN-RELATED PROTEIN 2"/>
    <property type="match status" value="1"/>
</dbReference>
<organism evidence="2 3">
    <name type="scientific">Morus notabilis</name>
    <dbReference type="NCBI Taxonomy" id="981085"/>
    <lineage>
        <taxon>Eukaryota</taxon>
        <taxon>Viridiplantae</taxon>
        <taxon>Streptophyta</taxon>
        <taxon>Embryophyta</taxon>
        <taxon>Tracheophyta</taxon>
        <taxon>Spermatophyta</taxon>
        <taxon>Magnoliopsida</taxon>
        <taxon>eudicotyledons</taxon>
        <taxon>Gunneridae</taxon>
        <taxon>Pentapetalae</taxon>
        <taxon>rosids</taxon>
        <taxon>fabids</taxon>
        <taxon>Rosales</taxon>
        <taxon>Moraceae</taxon>
        <taxon>Moreae</taxon>
        <taxon>Morus</taxon>
    </lineage>
</organism>
<dbReference type="Proteomes" id="UP000030645">
    <property type="component" value="Unassembled WGS sequence"/>
</dbReference>
<proteinExistence type="predicted"/>
<evidence type="ECO:0000313" key="2">
    <source>
        <dbReference type="EMBL" id="EXB65071.1"/>
    </source>
</evidence>
<reference evidence="3" key="1">
    <citation type="submission" date="2013-01" db="EMBL/GenBank/DDBJ databases">
        <title>Draft Genome Sequence of a Mulberry Tree, Morus notabilis C.K. Schneid.</title>
        <authorList>
            <person name="He N."/>
            <person name="Zhao S."/>
        </authorList>
    </citation>
    <scope>NUCLEOTIDE SEQUENCE</scope>
</reference>
<protein>
    <recommendedName>
        <fullName evidence="4">Nodulin-related protein 1</fullName>
    </recommendedName>
</protein>
<feature type="region of interest" description="Disordered" evidence="1">
    <location>
        <begin position="1"/>
        <end position="61"/>
    </location>
</feature>
<evidence type="ECO:0000256" key="1">
    <source>
        <dbReference type="SAM" id="MobiDB-lite"/>
    </source>
</evidence>
<dbReference type="PANTHER" id="PTHR35098">
    <property type="entry name" value="EXPRESSED PROTEIN"/>
    <property type="match status" value="1"/>
</dbReference>
<dbReference type="EMBL" id="KE344507">
    <property type="protein sequence ID" value="EXB65071.1"/>
    <property type="molecule type" value="Genomic_DNA"/>
</dbReference>
<evidence type="ECO:0000313" key="3">
    <source>
        <dbReference type="Proteomes" id="UP000030645"/>
    </source>
</evidence>
<dbReference type="GO" id="GO:0009408">
    <property type="term" value="P:response to heat"/>
    <property type="evidence" value="ECO:0007669"/>
    <property type="project" value="InterPro"/>
</dbReference>
<dbReference type="STRING" id="981085.W9R228"/>
<dbReference type="InterPro" id="IPR040294">
    <property type="entry name" value="Nodulin-rel_1/2"/>
</dbReference>